<organism evidence="2 3">
    <name type="scientific">Sinorhizobium glycinis</name>
    <dbReference type="NCBI Taxonomy" id="1472378"/>
    <lineage>
        <taxon>Bacteria</taxon>
        <taxon>Pseudomonadati</taxon>
        <taxon>Pseudomonadota</taxon>
        <taxon>Alphaproteobacteria</taxon>
        <taxon>Hyphomicrobiales</taxon>
        <taxon>Rhizobiaceae</taxon>
        <taxon>Sinorhizobium/Ensifer group</taxon>
        <taxon>Sinorhizobium</taxon>
    </lineage>
</organism>
<reference evidence="2 3" key="1">
    <citation type="journal article" date="2016" name="Int. J. Syst. Evol. Microbiol.">
        <title>Ensifer glycinis sp. nov., an novel rhizobial species associated with Glycine spp.</title>
        <authorList>
            <person name="Yan H."/>
            <person name="Yan J."/>
            <person name="Sui X.H."/>
            <person name="Wang E.T."/>
            <person name="Chen W.X."/>
            <person name="Zhang X.X."/>
            <person name="Chen W.F."/>
        </authorList>
    </citation>
    <scope>NUCLEOTIDE SEQUENCE [LARGE SCALE GENOMIC DNA]</scope>
    <source>
        <strain evidence="2 3">CCBAU 23380</strain>
    </source>
</reference>
<dbReference type="Proteomes" id="UP000094025">
    <property type="component" value="Unassembled WGS sequence"/>
</dbReference>
<keyword evidence="1" id="KW-0812">Transmembrane</keyword>
<dbReference type="EMBL" id="LPUX01000053">
    <property type="protein sequence ID" value="OAP40381.1"/>
    <property type="molecule type" value="Genomic_DNA"/>
</dbReference>
<name>A0A178XYR9_9HYPH</name>
<dbReference type="AlphaFoldDB" id="A0A178XYR9"/>
<sequence length="69" mass="7824">MTFEEYLIACGIVAGIPLMVVAAYKVGRYIALHDEPLPEYDWDGLQAEMDEEFAPLSRAHREEIAARLQ</sequence>
<protein>
    <submittedName>
        <fullName evidence="2">Uncharacterized protein</fullName>
    </submittedName>
</protein>
<evidence type="ECO:0000313" key="2">
    <source>
        <dbReference type="EMBL" id="OAP40381.1"/>
    </source>
</evidence>
<feature type="transmembrane region" description="Helical" evidence="1">
    <location>
        <begin position="6"/>
        <end position="24"/>
    </location>
</feature>
<proteinExistence type="predicted"/>
<keyword evidence="1" id="KW-1133">Transmembrane helix</keyword>
<evidence type="ECO:0000313" key="3">
    <source>
        <dbReference type="Proteomes" id="UP000094025"/>
    </source>
</evidence>
<evidence type="ECO:0000256" key="1">
    <source>
        <dbReference type="SAM" id="Phobius"/>
    </source>
</evidence>
<comment type="caution">
    <text evidence="2">The sequence shown here is derived from an EMBL/GenBank/DDBJ whole genome shotgun (WGS) entry which is preliminary data.</text>
</comment>
<accession>A0A178XYR9</accession>
<keyword evidence="1" id="KW-0472">Membrane</keyword>
<gene>
    <name evidence="2" type="ORF">AU381_00185</name>
</gene>
<keyword evidence="3" id="KW-1185">Reference proteome</keyword>
<dbReference type="STRING" id="1472378.AU381_00185"/>
<dbReference type="RefSeq" id="WP_064240698.1">
    <property type="nucleotide sequence ID" value="NZ_LPUX01000053.1"/>
</dbReference>